<dbReference type="Proteomes" id="UP001365542">
    <property type="component" value="Unassembled WGS sequence"/>
</dbReference>
<accession>A0AAV9WTY8</accession>
<evidence type="ECO:0000313" key="1">
    <source>
        <dbReference type="EMBL" id="KAK6525166.1"/>
    </source>
</evidence>
<dbReference type="EMBL" id="JAVHJO010000017">
    <property type="protein sequence ID" value="KAK6525166.1"/>
    <property type="molecule type" value="Genomic_DNA"/>
</dbReference>
<name>A0AAV9WTY8_9PEZI</name>
<sequence length="563" mass="63398">MAEVRPIKRCEGRVPITSERHWYYLPEGRDLKICSRCFHDHLKNTPFANNFTFEYCRPGIRQSCDFNTPRMIATLHQALQQGNFDTLKTFIVSRSGVKRCKENGGQVLPDEGYLWFEPRDPSLHGKLAACQACYEDFVLASGIAQHFSNTPIKQPEHLTYICDLGWPFAQKFLKQYNDWNQIFNYLVYRANLPACAGGDEVDSSSRKWYQMRAPDLTSIWMCEACYYDIAALSPMEQHVYCPQQPLNVKLTCFASGSIPLRVAWNEAVAQRNFNVFYQAARVFVNSPPCTGQGVTNGVWYSLNPPAKEVDVCSACYAGILVPCGVGHLMVRKMVPPGETRLCDMNLASPRAVDYLAKLDLGIDTGDDTIFPNYARRISETPLCSHGQILENHRWYCHDMFISCPSCYLEVIEGEPLESCFTARNELYSNKIKCDFYSARVRNIWREANDKNDLPGFVAFMTKRLEIWKQTYPEIQKGLAMMRMNMERQATLHMSSLMLTGANSIASAAGVDGNWGNSSVGYGYATSAGVEGAMQFNQAVGMGGANVGLSATIMQLEALWKSVE</sequence>
<protein>
    <recommendedName>
        <fullName evidence="3">Integral membrane protein</fullName>
    </recommendedName>
</protein>
<dbReference type="AlphaFoldDB" id="A0AAV9WTY8"/>
<comment type="caution">
    <text evidence="1">The sequence shown here is derived from an EMBL/GenBank/DDBJ whole genome shotgun (WGS) entry which is preliminary data.</text>
</comment>
<keyword evidence="2" id="KW-1185">Reference proteome</keyword>
<gene>
    <name evidence="1" type="ORF">TWF694_005312</name>
</gene>
<organism evidence="1 2">
    <name type="scientific">Orbilia ellipsospora</name>
    <dbReference type="NCBI Taxonomy" id="2528407"/>
    <lineage>
        <taxon>Eukaryota</taxon>
        <taxon>Fungi</taxon>
        <taxon>Dikarya</taxon>
        <taxon>Ascomycota</taxon>
        <taxon>Pezizomycotina</taxon>
        <taxon>Orbiliomycetes</taxon>
        <taxon>Orbiliales</taxon>
        <taxon>Orbiliaceae</taxon>
        <taxon>Orbilia</taxon>
    </lineage>
</organism>
<evidence type="ECO:0000313" key="2">
    <source>
        <dbReference type="Proteomes" id="UP001365542"/>
    </source>
</evidence>
<reference evidence="1 2" key="1">
    <citation type="submission" date="2019-10" db="EMBL/GenBank/DDBJ databases">
        <authorList>
            <person name="Palmer J.M."/>
        </authorList>
    </citation>
    <scope>NUCLEOTIDE SEQUENCE [LARGE SCALE GENOMIC DNA]</scope>
    <source>
        <strain evidence="1 2">TWF694</strain>
    </source>
</reference>
<proteinExistence type="predicted"/>
<evidence type="ECO:0008006" key="3">
    <source>
        <dbReference type="Google" id="ProtNLM"/>
    </source>
</evidence>